<evidence type="ECO:0000313" key="1">
    <source>
        <dbReference type="EMBL" id="MDT0529774.1"/>
    </source>
</evidence>
<name>A0ABU2WX08_9ACTN</name>
<evidence type="ECO:0008006" key="3">
    <source>
        <dbReference type="Google" id="ProtNLM"/>
    </source>
</evidence>
<protein>
    <recommendedName>
        <fullName evidence="3">Dynamin family protein</fullName>
    </recommendedName>
</protein>
<reference evidence="1" key="1">
    <citation type="submission" date="2023-09" db="EMBL/GenBank/DDBJ databases">
        <title>30 novel species of actinomycetes from the DSMZ collection.</title>
        <authorList>
            <person name="Nouioui I."/>
        </authorList>
    </citation>
    <scope>NUCLEOTIDE SEQUENCE</scope>
    <source>
        <strain evidence="1">DSM 115977</strain>
    </source>
</reference>
<dbReference type="EMBL" id="JAVRFL010000012">
    <property type="protein sequence ID" value="MDT0529774.1"/>
    <property type="molecule type" value="Genomic_DNA"/>
</dbReference>
<comment type="caution">
    <text evidence="1">The sequence shown here is derived from an EMBL/GenBank/DDBJ whole genome shotgun (WGS) entry which is preliminary data.</text>
</comment>
<dbReference type="Gene3D" id="3.40.50.300">
    <property type="entry name" value="P-loop containing nucleotide triphosphate hydrolases"/>
    <property type="match status" value="1"/>
</dbReference>
<dbReference type="InterPro" id="IPR027417">
    <property type="entry name" value="P-loop_NTPase"/>
</dbReference>
<proteinExistence type="predicted"/>
<evidence type="ECO:0000313" key="2">
    <source>
        <dbReference type="Proteomes" id="UP001180973"/>
    </source>
</evidence>
<keyword evidence="2" id="KW-1185">Reference proteome</keyword>
<dbReference type="Proteomes" id="UP001180973">
    <property type="component" value="Unassembled WGS sequence"/>
</dbReference>
<dbReference type="SUPFAM" id="SSF52540">
    <property type="entry name" value="P-loop containing nucleoside triphosphate hydrolases"/>
    <property type="match status" value="1"/>
</dbReference>
<dbReference type="RefSeq" id="WP_311411863.1">
    <property type="nucleotide sequence ID" value="NZ_JAVRFL010000012.1"/>
</dbReference>
<organism evidence="1 2">
    <name type="scientific">Micromonospora reichwaldensis</name>
    <dbReference type="NCBI Taxonomy" id="3075516"/>
    <lineage>
        <taxon>Bacteria</taxon>
        <taxon>Bacillati</taxon>
        <taxon>Actinomycetota</taxon>
        <taxon>Actinomycetes</taxon>
        <taxon>Micromonosporales</taxon>
        <taxon>Micromonosporaceae</taxon>
        <taxon>Micromonospora</taxon>
    </lineage>
</organism>
<gene>
    <name evidence="1" type="ORF">RM555_12325</name>
</gene>
<sequence>MVEQLNEILRTPDLWELTARVSAEARFDARIVDIFYEDLEPVQLDFAGVREELLPLPTAADGYETVMMLGTTGAGKTTVVRQLLGTDPETERFPSTSTAKTTVADTELITSTDRTYRAAVTFTPRDEVIDYLSDNVSAAALTAFNGKGDAEVVRQLLDHVNQRFRFSYVLGRATVPTADDLVDDDVDDGEDVDPAEYGQVDIEFTQQVIQKAVRSVRAIVERYASAIRDEFGSSEEDERVVAEYIEENLDTELRQSEEFHGVVDSLIDEIEKRFSTLEVGLLRRNRQGWPVSWSWSTDDRAAFIKNVTRFSSNYAPLFGRLLTPLVNGIRVSGPFVPEWAAQPAKLVLVDGEGLGHTPKSVATLSTRVAVQLEKVDAVLLVDNAAQPMQAAPVAALKGIAVAGNAMKLHFLFTHFDQVKGDNLPTFSAREEHVLASVENVLKAIGDELGPAAERVLRRRLDSARFFVGGIHEPLSAKKKMGGRSIQELQRLLDVLAHPEHAVEAGPSRPVYDRMNLSLAVTEAAKNFHLRWQGLLGLEVNPDAPKEHWTRIKALSRRLAEGWVDEYDNLRPVADLRFELQRQVYLMLQRPVRWDGGEPSDDEKQRVIDDVSNAVTKKLMDLTRRRMQDEVQPGWQAAYSQSGTGSTFVRARIIASDVYGKGAPVPTVSASPDQNRFLKDVAEIVSEVAQEFDIVLE</sequence>
<accession>A0ABU2WX08</accession>